<proteinExistence type="predicted"/>
<reference evidence="4" key="1">
    <citation type="journal article" date="2015" name="Mar. Biotechnol.">
        <title>High conopeptide diversity in Conus tribblei revealed through analysis of venom duct transcriptome using two high-throughput sequencing platforms.</title>
        <authorList>
            <person name="Barghi N."/>
            <person name="Concepcion G.P."/>
            <person name="Olivera B.M."/>
            <person name="Lluisma A.O."/>
        </authorList>
    </citation>
    <scope>NUCLEOTIDE SEQUENCE</scope>
    <source>
        <tissue evidence="4">Venom duct</tissue>
    </source>
</reference>
<evidence type="ECO:0000313" key="4">
    <source>
        <dbReference type="EMBL" id="JAG92794.1"/>
    </source>
</evidence>
<keyword evidence="3" id="KW-0732">Signal</keyword>
<dbReference type="PROSITE" id="PS51257">
    <property type="entry name" value="PROKAR_LIPOPROTEIN"/>
    <property type="match status" value="1"/>
</dbReference>
<dbReference type="GO" id="GO:0008200">
    <property type="term" value="F:ion channel inhibitor activity"/>
    <property type="evidence" value="ECO:0007669"/>
    <property type="project" value="InterPro"/>
</dbReference>
<organism evidence="4">
    <name type="scientific">Conus tribblei</name>
    <name type="common">Tribble's cone</name>
    <name type="synonym">Splinoconus tribblei</name>
    <dbReference type="NCBI Taxonomy" id="101761"/>
    <lineage>
        <taxon>Eukaryota</taxon>
        <taxon>Metazoa</taxon>
        <taxon>Spiralia</taxon>
        <taxon>Lophotrochozoa</taxon>
        <taxon>Mollusca</taxon>
        <taxon>Gastropoda</taxon>
        <taxon>Caenogastropoda</taxon>
        <taxon>Neogastropoda</taxon>
        <taxon>Conoidea</taxon>
        <taxon>Conidae</taxon>
        <taxon>Conus</taxon>
        <taxon>Splinoconus</taxon>
    </lineage>
</organism>
<sequence length="74" mass="8409">MKLSVVIIAALFLTACQLVTAWNHARYLWESPRRKMQRTWEGKEVQPCKGPGSWCGGEEVPTECCEVCTFGWCT</sequence>
<evidence type="ECO:0000256" key="1">
    <source>
        <dbReference type="ARBA" id="ARBA00004613"/>
    </source>
</evidence>
<dbReference type="EMBL" id="GCJM01000084">
    <property type="protein sequence ID" value="JAG92794.1"/>
    <property type="molecule type" value="Transcribed_RNA"/>
</dbReference>
<name>A0A0C9S5T7_CONTD</name>
<evidence type="ECO:0000256" key="2">
    <source>
        <dbReference type="ARBA" id="ARBA00022525"/>
    </source>
</evidence>
<dbReference type="AlphaFoldDB" id="A0A0C9S5T7"/>
<dbReference type="InterPro" id="IPR004214">
    <property type="entry name" value="Conotoxin"/>
</dbReference>
<feature type="signal peptide" evidence="3">
    <location>
        <begin position="1"/>
        <end position="21"/>
    </location>
</feature>
<comment type="subcellular location">
    <subcellularLocation>
        <location evidence="1">Secreted</location>
    </subcellularLocation>
</comment>
<dbReference type="Pfam" id="PF02950">
    <property type="entry name" value="Conotoxin"/>
    <property type="match status" value="1"/>
</dbReference>
<dbReference type="GO" id="GO:0005576">
    <property type="term" value="C:extracellular region"/>
    <property type="evidence" value="ECO:0007669"/>
    <property type="project" value="UniProtKB-SubCell"/>
</dbReference>
<protein>
    <submittedName>
        <fullName evidence="4">Ctr_40_T conopeptide</fullName>
    </submittedName>
</protein>
<keyword evidence="2" id="KW-0964">Secreted</keyword>
<feature type="chain" id="PRO_5002212856" evidence="3">
    <location>
        <begin position="22"/>
        <end position="74"/>
    </location>
</feature>
<accession>A0A0C9S5T7</accession>
<evidence type="ECO:0000256" key="3">
    <source>
        <dbReference type="SAM" id="SignalP"/>
    </source>
</evidence>